<evidence type="ECO:0000256" key="1">
    <source>
        <dbReference type="SAM" id="Coils"/>
    </source>
</evidence>
<name>A0A9P0FM25_BRAAE</name>
<proteinExistence type="predicted"/>
<keyword evidence="4" id="KW-1185">Reference proteome</keyword>
<dbReference type="OrthoDB" id="6782599at2759"/>
<accession>A0A9P0FM25</accession>
<reference evidence="3" key="1">
    <citation type="submission" date="2021-12" db="EMBL/GenBank/DDBJ databases">
        <authorList>
            <person name="King R."/>
        </authorList>
    </citation>
    <scope>NUCLEOTIDE SEQUENCE</scope>
</reference>
<feature type="coiled-coil region" evidence="1">
    <location>
        <begin position="250"/>
        <end position="305"/>
    </location>
</feature>
<keyword evidence="1" id="KW-0175">Coiled coil</keyword>
<evidence type="ECO:0000259" key="2">
    <source>
        <dbReference type="Pfam" id="PF25298"/>
    </source>
</evidence>
<protein>
    <recommendedName>
        <fullName evidence="2">FP protein C-terminal domain-containing protein</fullName>
    </recommendedName>
</protein>
<feature type="domain" description="FP protein C-terminal" evidence="2">
    <location>
        <begin position="406"/>
        <end position="456"/>
    </location>
</feature>
<dbReference type="InterPro" id="IPR057251">
    <property type="entry name" value="FP_C"/>
</dbReference>
<organism evidence="3 4">
    <name type="scientific">Brassicogethes aeneus</name>
    <name type="common">Rape pollen beetle</name>
    <name type="synonym">Meligethes aeneus</name>
    <dbReference type="NCBI Taxonomy" id="1431903"/>
    <lineage>
        <taxon>Eukaryota</taxon>
        <taxon>Metazoa</taxon>
        <taxon>Ecdysozoa</taxon>
        <taxon>Arthropoda</taxon>
        <taxon>Hexapoda</taxon>
        <taxon>Insecta</taxon>
        <taxon>Pterygota</taxon>
        <taxon>Neoptera</taxon>
        <taxon>Endopterygota</taxon>
        <taxon>Coleoptera</taxon>
        <taxon>Polyphaga</taxon>
        <taxon>Cucujiformia</taxon>
        <taxon>Nitidulidae</taxon>
        <taxon>Meligethinae</taxon>
        <taxon>Brassicogethes</taxon>
    </lineage>
</organism>
<dbReference type="Pfam" id="PF25298">
    <property type="entry name" value="Baculo_FP_2nd"/>
    <property type="match status" value="1"/>
</dbReference>
<evidence type="ECO:0000313" key="4">
    <source>
        <dbReference type="Proteomes" id="UP001154078"/>
    </source>
</evidence>
<evidence type="ECO:0000313" key="3">
    <source>
        <dbReference type="EMBL" id="CAH0562828.1"/>
    </source>
</evidence>
<dbReference type="AlphaFoldDB" id="A0A9P0FM25"/>
<dbReference type="Proteomes" id="UP001154078">
    <property type="component" value="Chromosome 8"/>
</dbReference>
<gene>
    <name evidence="3" type="ORF">MELIAE_LOCUS11848</name>
</gene>
<sequence>MNVSSTEKKLDNVDIKFAANHDTTKSQTQGRPYLGDTLLGAANLRRNVPNVFKETFYDICSSLLKSGYGECQRNIYACLNAPQGQLAAIIAVFGFIANVPMSEGKKAEGLRWVCHKCKDVKVKTVMNNNDKSLEDLITSRLAEFQEEIGNMFKTQLDVLTDRQDRIIQDNSQLNSQNQALAERVLQLENQRDSGHDCTVVTEEDQEVLKKLKIRWICDPCTYSEVRKSLNNVASPTKENDKAQKIIMASLDELKKEVRDLRYDLKFYAEKYEEQQKKNLHFDTEIEALKVENAKIMKELSRIKGKHDNNDLRIKNIIMMGIKSSTDETEKNPDEIKQRASKVLSFIDPNHNISIDDIRLINKKENTPILVSCKTLEQKLNFMKRRKGQNHCGFSGSNNIFLNEDLSKENRELLKKARSLRDKEYKYVWTVAGKIYVRKEDKSEKIRIFDESDLAKLS</sequence>
<dbReference type="EMBL" id="OV121139">
    <property type="protein sequence ID" value="CAH0562828.1"/>
    <property type="molecule type" value="Genomic_DNA"/>
</dbReference>